<protein>
    <submittedName>
        <fullName evidence="2">Reverse transcriptase</fullName>
    </submittedName>
</protein>
<comment type="caution">
    <text evidence="2">The sequence shown here is derived from an EMBL/GenBank/DDBJ whole genome shotgun (WGS) entry which is preliminary data.</text>
</comment>
<keyword evidence="3" id="KW-1185">Reference proteome</keyword>
<dbReference type="EMBL" id="SMMG02000006">
    <property type="protein sequence ID" value="KAA3469657.1"/>
    <property type="molecule type" value="Genomic_DNA"/>
</dbReference>
<dbReference type="InterPro" id="IPR036691">
    <property type="entry name" value="Endo/exonu/phosph_ase_sf"/>
</dbReference>
<dbReference type="SUPFAM" id="SSF56672">
    <property type="entry name" value="DNA/RNA polymerases"/>
    <property type="match status" value="1"/>
</dbReference>
<evidence type="ECO:0000313" key="3">
    <source>
        <dbReference type="Proteomes" id="UP000325315"/>
    </source>
</evidence>
<name>A0A5B6VKV2_9ROSI</name>
<dbReference type="InterPro" id="IPR043502">
    <property type="entry name" value="DNA/RNA_pol_sf"/>
</dbReference>
<evidence type="ECO:0000313" key="2">
    <source>
        <dbReference type="EMBL" id="KAA3469657.1"/>
    </source>
</evidence>
<keyword evidence="2" id="KW-0695">RNA-directed DNA polymerase</keyword>
<sequence>MMRWKRRVSRNMSEIHNSERIVGKRKFCENEDGKNCEKNLETEGLKRLKFDDFVGRKGISADKLTEFPEDIMDLTNFISAVASRRLAHEDSYPWLVEGDFNEILYSFEKSGGAQRDKKRMEAFRKVLDDCQLLDISYSGSKRFHFEAWWTMEDSFEEVLKESWESADRTARANWQKLGDKNSAYFYKCALVRRRANTITKLEMEEGREIDDGAEIMDTASVFFQDLFKSGGVANSNKVLDSIKGKILYEENEFLVSPFRAEDIQTALKEMGPTKAPGADGFPVLFFQRYWHIVGNEVIDYCLGVLNDKKSMEDFNKIDIVLIPKIPNPTKMINFRPISLCTVVYKVIAKAIVNRLQNVIDKCIDKAQSAFVPGRLISDNVLLAYEILHTFRQKCTGKK</sequence>
<keyword evidence="2" id="KW-0808">Transferase</keyword>
<dbReference type="GO" id="GO:0003964">
    <property type="term" value="F:RNA-directed DNA polymerase activity"/>
    <property type="evidence" value="ECO:0007669"/>
    <property type="project" value="UniProtKB-KW"/>
</dbReference>
<dbReference type="SUPFAM" id="SSF56219">
    <property type="entry name" value="DNase I-like"/>
    <property type="match status" value="1"/>
</dbReference>
<dbReference type="OrthoDB" id="851867at2759"/>
<evidence type="ECO:0000259" key="1">
    <source>
        <dbReference type="Pfam" id="PF00078"/>
    </source>
</evidence>
<proteinExistence type="predicted"/>
<dbReference type="Pfam" id="PF00078">
    <property type="entry name" value="RVT_1"/>
    <property type="match status" value="1"/>
</dbReference>
<dbReference type="Proteomes" id="UP000325315">
    <property type="component" value="Unassembled WGS sequence"/>
</dbReference>
<feature type="domain" description="Reverse transcriptase" evidence="1">
    <location>
        <begin position="326"/>
        <end position="384"/>
    </location>
</feature>
<gene>
    <name evidence="2" type="ORF">EPI10_015424</name>
</gene>
<reference evidence="3" key="1">
    <citation type="journal article" date="2019" name="Plant Biotechnol. J.">
        <title>Genome sequencing of the Australian wild diploid species Gossypium australe highlights disease resistance and delayed gland morphogenesis.</title>
        <authorList>
            <person name="Cai Y."/>
            <person name="Cai X."/>
            <person name="Wang Q."/>
            <person name="Wang P."/>
            <person name="Zhang Y."/>
            <person name="Cai C."/>
            <person name="Xu Y."/>
            <person name="Wang K."/>
            <person name="Zhou Z."/>
            <person name="Wang C."/>
            <person name="Geng S."/>
            <person name="Li B."/>
            <person name="Dong Q."/>
            <person name="Hou Y."/>
            <person name="Wang H."/>
            <person name="Ai P."/>
            <person name="Liu Z."/>
            <person name="Yi F."/>
            <person name="Sun M."/>
            <person name="An G."/>
            <person name="Cheng J."/>
            <person name="Zhang Y."/>
            <person name="Shi Q."/>
            <person name="Xie Y."/>
            <person name="Shi X."/>
            <person name="Chang Y."/>
            <person name="Huang F."/>
            <person name="Chen Y."/>
            <person name="Hong S."/>
            <person name="Mi L."/>
            <person name="Sun Q."/>
            <person name="Zhang L."/>
            <person name="Zhou B."/>
            <person name="Peng R."/>
            <person name="Zhang X."/>
            <person name="Liu F."/>
        </authorList>
    </citation>
    <scope>NUCLEOTIDE SEQUENCE [LARGE SCALE GENOMIC DNA]</scope>
    <source>
        <strain evidence="3">cv. PA1801</strain>
    </source>
</reference>
<dbReference type="InterPro" id="IPR052343">
    <property type="entry name" value="Retrotransposon-Effector_Assoc"/>
</dbReference>
<dbReference type="InterPro" id="IPR000477">
    <property type="entry name" value="RT_dom"/>
</dbReference>
<dbReference type="AlphaFoldDB" id="A0A5B6VKV2"/>
<dbReference type="PANTHER" id="PTHR46890">
    <property type="entry name" value="NON-LTR RETROLELEMENT REVERSE TRANSCRIPTASE-LIKE PROTEIN-RELATED"/>
    <property type="match status" value="1"/>
</dbReference>
<organism evidence="2 3">
    <name type="scientific">Gossypium australe</name>
    <dbReference type="NCBI Taxonomy" id="47621"/>
    <lineage>
        <taxon>Eukaryota</taxon>
        <taxon>Viridiplantae</taxon>
        <taxon>Streptophyta</taxon>
        <taxon>Embryophyta</taxon>
        <taxon>Tracheophyta</taxon>
        <taxon>Spermatophyta</taxon>
        <taxon>Magnoliopsida</taxon>
        <taxon>eudicotyledons</taxon>
        <taxon>Gunneridae</taxon>
        <taxon>Pentapetalae</taxon>
        <taxon>rosids</taxon>
        <taxon>malvids</taxon>
        <taxon>Malvales</taxon>
        <taxon>Malvaceae</taxon>
        <taxon>Malvoideae</taxon>
        <taxon>Gossypium</taxon>
    </lineage>
</organism>
<keyword evidence="2" id="KW-0548">Nucleotidyltransferase</keyword>
<accession>A0A5B6VKV2</accession>
<dbReference type="PANTHER" id="PTHR46890:SF48">
    <property type="entry name" value="RNA-DIRECTED DNA POLYMERASE"/>
    <property type="match status" value="1"/>
</dbReference>